<dbReference type="EMBL" id="JACBAZ010000019">
    <property type="protein sequence ID" value="NWK57641.1"/>
    <property type="molecule type" value="Genomic_DNA"/>
</dbReference>
<sequence length="183" mass="20631">MKSIIVIFLFSVTNLLSQSLKFETKDGVVLAVGTVEAKNGIRPMIKLEIINKTKSELQFKVPNKSRGFSFEAKDIEGKLVNLLPSWIKSNMPSRLGHNSTSSFNIGRNEKFIHEFNFEQAYGDEWMDIHTIVVTWDPMSTITTVVSKEGEGVYANPDAKLKISERGIILTIDNYALKSMLKNM</sequence>
<organism evidence="1 2">
    <name type="scientific">Oceaniferula marina</name>
    <dbReference type="NCBI Taxonomy" id="2748318"/>
    <lineage>
        <taxon>Bacteria</taxon>
        <taxon>Pseudomonadati</taxon>
        <taxon>Verrucomicrobiota</taxon>
        <taxon>Verrucomicrobiia</taxon>
        <taxon>Verrucomicrobiales</taxon>
        <taxon>Verrucomicrobiaceae</taxon>
        <taxon>Oceaniferula</taxon>
    </lineage>
</organism>
<protein>
    <submittedName>
        <fullName evidence="1">Uncharacterized protein</fullName>
    </submittedName>
</protein>
<evidence type="ECO:0000313" key="2">
    <source>
        <dbReference type="Proteomes" id="UP000557872"/>
    </source>
</evidence>
<dbReference type="RefSeq" id="WP_178934958.1">
    <property type="nucleotide sequence ID" value="NZ_JACBAZ010000019.1"/>
</dbReference>
<evidence type="ECO:0000313" key="1">
    <source>
        <dbReference type="EMBL" id="NWK57641.1"/>
    </source>
</evidence>
<comment type="caution">
    <text evidence="1">The sequence shown here is derived from an EMBL/GenBank/DDBJ whole genome shotgun (WGS) entry which is preliminary data.</text>
</comment>
<dbReference type="AlphaFoldDB" id="A0A851GP41"/>
<dbReference type="Proteomes" id="UP000557872">
    <property type="component" value="Unassembled WGS sequence"/>
</dbReference>
<proteinExistence type="predicted"/>
<gene>
    <name evidence="1" type="ORF">HW115_18635</name>
</gene>
<name>A0A851GP41_9BACT</name>
<reference evidence="1 2" key="1">
    <citation type="submission" date="2020-07" db="EMBL/GenBank/DDBJ databases">
        <title>Roseicoccus Jingziensis gen. nov., sp. nov., isolated from coastal seawater.</title>
        <authorList>
            <person name="Feng X."/>
        </authorList>
    </citation>
    <scope>NUCLEOTIDE SEQUENCE [LARGE SCALE GENOMIC DNA]</scope>
    <source>
        <strain evidence="1 2">N1E253</strain>
    </source>
</reference>
<keyword evidence="2" id="KW-1185">Reference proteome</keyword>
<accession>A0A851GP41</accession>